<feature type="transmembrane region" description="Helical" evidence="1">
    <location>
        <begin position="108"/>
        <end position="132"/>
    </location>
</feature>
<accession>A0A918U869</accession>
<organism evidence="2 3">
    <name type="scientific">Paludibacterium paludis</name>
    <dbReference type="NCBI Taxonomy" id="1225769"/>
    <lineage>
        <taxon>Bacteria</taxon>
        <taxon>Pseudomonadati</taxon>
        <taxon>Pseudomonadota</taxon>
        <taxon>Betaproteobacteria</taxon>
        <taxon>Neisseriales</taxon>
        <taxon>Chromobacteriaceae</taxon>
        <taxon>Paludibacterium</taxon>
    </lineage>
</organism>
<evidence type="ECO:0000313" key="3">
    <source>
        <dbReference type="Proteomes" id="UP000645257"/>
    </source>
</evidence>
<feature type="transmembrane region" description="Helical" evidence="1">
    <location>
        <begin position="77"/>
        <end position="102"/>
    </location>
</feature>
<proteinExistence type="predicted"/>
<evidence type="ECO:0000256" key="1">
    <source>
        <dbReference type="SAM" id="Phobius"/>
    </source>
</evidence>
<evidence type="ECO:0008006" key="4">
    <source>
        <dbReference type="Google" id="ProtNLM"/>
    </source>
</evidence>
<dbReference type="RefSeq" id="WP_189531464.1">
    <property type="nucleotide sequence ID" value="NZ_BMYX01000003.1"/>
</dbReference>
<feature type="transmembrane region" description="Helical" evidence="1">
    <location>
        <begin position="337"/>
        <end position="360"/>
    </location>
</feature>
<keyword evidence="1" id="KW-0472">Membrane</keyword>
<dbReference type="EMBL" id="BMYX01000003">
    <property type="protein sequence ID" value="GGY07905.1"/>
    <property type="molecule type" value="Genomic_DNA"/>
</dbReference>
<dbReference type="AlphaFoldDB" id="A0A918U869"/>
<keyword evidence="3" id="KW-1185">Reference proteome</keyword>
<keyword evidence="1" id="KW-1133">Transmembrane helix</keyword>
<protein>
    <recommendedName>
        <fullName evidence="4">DUF1700 domain-containing protein</fullName>
    </recommendedName>
</protein>
<reference evidence="2" key="2">
    <citation type="submission" date="2020-09" db="EMBL/GenBank/DDBJ databases">
        <authorList>
            <person name="Sun Q."/>
            <person name="Kim S."/>
        </authorList>
    </citation>
    <scope>NUCLEOTIDE SEQUENCE</scope>
    <source>
        <strain evidence="2">KCTC 32182</strain>
    </source>
</reference>
<keyword evidence="1" id="KW-0812">Transmembrane</keyword>
<gene>
    <name evidence="2" type="ORF">GCM10011289_08090</name>
</gene>
<evidence type="ECO:0000313" key="2">
    <source>
        <dbReference type="EMBL" id="GGY07905.1"/>
    </source>
</evidence>
<sequence length="384" mass="40984">MNQKAFLSALEAGLRGLPPREIDEILADYQEYFRDAQEAGRTEDEVVQSLGDPAKLAKELRAQVRYRQWEESKSVGSLFRVVAAVAGLGLMNFLLAIPFMLYLSLLTAGWITSVTFFGVGAFLLCIGGINAVSGWPDLSLRNDWLTEGTLTFAAAENGEAAPLGDEFDPSDNDVTIRLRGGDSVTLVYRNGDSVRLRGGAGGVKIDSSGPSALKADSDGEITLPKHELRSYALRSAEGDQVSMKLDGEAGLAELHIETHDGGKVVTRLGNGALPGMEVSQELSSHETLQRTLNAEIKAKLISSDAAERILNAAARDGGTKKDTLHITGLKGMSVLKALLLVGAGMLVAGVVGVLFCFWLTRWTWRGVVALVKAQVALLSPSDGS</sequence>
<dbReference type="Proteomes" id="UP000645257">
    <property type="component" value="Unassembled WGS sequence"/>
</dbReference>
<name>A0A918U869_9NEIS</name>
<dbReference type="Pfam" id="PF22564">
    <property type="entry name" value="HAAS"/>
    <property type="match status" value="1"/>
</dbReference>
<comment type="caution">
    <text evidence="2">The sequence shown here is derived from an EMBL/GenBank/DDBJ whole genome shotgun (WGS) entry which is preliminary data.</text>
</comment>
<reference evidence="2" key="1">
    <citation type="journal article" date="2014" name="Int. J. Syst. Evol. Microbiol.">
        <title>Complete genome sequence of Corynebacterium casei LMG S-19264T (=DSM 44701T), isolated from a smear-ripened cheese.</title>
        <authorList>
            <consortium name="US DOE Joint Genome Institute (JGI-PGF)"/>
            <person name="Walter F."/>
            <person name="Albersmeier A."/>
            <person name="Kalinowski J."/>
            <person name="Ruckert C."/>
        </authorList>
    </citation>
    <scope>NUCLEOTIDE SEQUENCE</scope>
    <source>
        <strain evidence="2">KCTC 32182</strain>
    </source>
</reference>